<comment type="caution">
    <text evidence="1">The sequence shown here is derived from an EMBL/GenBank/DDBJ whole genome shotgun (WGS) entry which is preliminary data.</text>
</comment>
<keyword evidence="2" id="KW-1185">Reference proteome</keyword>
<proteinExistence type="predicted"/>
<feature type="non-terminal residue" evidence="1">
    <location>
        <position position="64"/>
    </location>
</feature>
<reference evidence="1" key="1">
    <citation type="journal article" date="2023" name="IScience">
        <title>Live-bearing cockroach genome reveals convergent evolutionary mechanisms linked to viviparity in insects and beyond.</title>
        <authorList>
            <person name="Fouks B."/>
            <person name="Harrison M.C."/>
            <person name="Mikhailova A.A."/>
            <person name="Marchal E."/>
            <person name="English S."/>
            <person name="Carruthers M."/>
            <person name="Jennings E.C."/>
            <person name="Chiamaka E.L."/>
            <person name="Frigard R.A."/>
            <person name="Pippel M."/>
            <person name="Attardo G.M."/>
            <person name="Benoit J.B."/>
            <person name="Bornberg-Bauer E."/>
            <person name="Tobe S.S."/>
        </authorList>
    </citation>
    <scope>NUCLEOTIDE SEQUENCE</scope>
    <source>
        <strain evidence="1">Stay&amp;Tobe</strain>
    </source>
</reference>
<sequence>NSFSLSYNSYGFEFAHRTLFVFRVNIYFPPRAFPLSEIALSYVPFHSQRVTHMFIFLTAYINAF</sequence>
<organism evidence="1 2">
    <name type="scientific">Diploptera punctata</name>
    <name type="common">Pacific beetle cockroach</name>
    <dbReference type="NCBI Taxonomy" id="6984"/>
    <lineage>
        <taxon>Eukaryota</taxon>
        <taxon>Metazoa</taxon>
        <taxon>Ecdysozoa</taxon>
        <taxon>Arthropoda</taxon>
        <taxon>Hexapoda</taxon>
        <taxon>Insecta</taxon>
        <taxon>Pterygota</taxon>
        <taxon>Neoptera</taxon>
        <taxon>Polyneoptera</taxon>
        <taxon>Dictyoptera</taxon>
        <taxon>Blattodea</taxon>
        <taxon>Blaberoidea</taxon>
        <taxon>Blaberidae</taxon>
        <taxon>Diplopterinae</taxon>
        <taxon>Diploptera</taxon>
    </lineage>
</organism>
<gene>
    <name evidence="1" type="ORF">L9F63_018630</name>
</gene>
<protein>
    <submittedName>
        <fullName evidence="1">Uncharacterized protein</fullName>
    </submittedName>
</protein>
<name>A0AAD7ZXD5_DIPPU</name>
<accession>A0AAD7ZXD5</accession>
<dbReference type="EMBL" id="JASPKZ010006047">
    <property type="protein sequence ID" value="KAJ9587927.1"/>
    <property type="molecule type" value="Genomic_DNA"/>
</dbReference>
<reference evidence="1" key="2">
    <citation type="submission" date="2023-05" db="EMBL/GenBank/DDBJ databases">
        <authorList>
            <person name="Fouks B."/>
        </authorList>
    </citation>
    <scope>NUCLEOTIDE SEQUENCE</scope>
    <source>
        <strain evidence="1">Stay&amp;Tobe</strain>
        <tissue evidence="1">Testes</tissue>
    </source>
</reference>
<dbReference type="AlphaFoldDB" id="A0AAD7ZXD5"/>
<evidence type="ECO:0000313" key="2">
    <source>
        <dbReference type="Proteomes" id="UP001233999"/>
    </source>
</evidence>
<evidence type="ECO:0000313" key="1">
    <source>
        <dbReference type="EMBL" id="KAJ9587927.1"/>
    </source>
</evidence>
<dbReference type="Proteomes" id="UP001233999">
    <property type="component" value="Unassembled WGS sequence"/>
</dbReference>